<evidence type="ECO:0000256" key="3">
    <source>
        <dbReference type="ARBA" id="ARBA00023288"/>
    </source>
</evidence>
<keyword evidence="8" id="KW-1185">Reference proteome</keyword>
<feature type="domain" description="HMA" evidence="6">
    <location>
        <begin position="50"/>
        <end position="114"/>
    </location>
</feature>
<keyword evidence="4" id="KW-0636">Prenylation</keyword>
<reference evidence="7 8" key="1">
    <citation type="journal article" date="2021" name="Nat. Plants">
        <title>The Taxus genome provides insights into paclitaxel biosynthesis.</title>
        <authorList>
            <person name="Xiong X."/>
            <person name="Gou J."/>
            <person name="Liao Q."/>
            <person name="Li Y."/>
            <person name="Zhou Q."/>
            <person name="Bi G."/>
            <person name="Li C."/>
            <person name="Du R."/>
            <person name="Wang X."/>
            <person name="Sun T."/>
            <person name="Guo L."/>
            <person name="Liang H."/>
            <person name="Lu P."/>
            <person name="Wu Y."/>
            <person name="Zhang Z."/>
            <person name="Ro D.K."/>
            <person name="Shang Y."/>
            <person name="Huang S."/>
            <person name="Yan J."/>
        </authorList>
    </citation>
    <scope>NUCLEOTIDE SEQUENCE [LARGE SCALE GENOMIC DNA]</scope>
    <source>
        <strain evidence="7">Ta-2019</strain>
    </source>
</reference>
<dbReference type="SUPFAM" id="SSF56801">
    <property type="entry name" value="Acetyl-CoA synthetase-like"/>
    <property type="match status" value="1"/>
</dbReference>
<comment type="similarity">
    <text evidence="5">Belongs to the HIPP family.</text>
</comment>
<evidence type="ECO:0000313" key="7">
    <source>
        <dbReference type="EMBL" id="KAH9314968.1"/>
    </source>
</evidence>
<feature type="non-terminal residue" evidence="7">
    <location>
        <position position="1"/>
    </location>
</feature>
<organism evidence="7 8">
    <name type="scientific">Taxus chinensis</name>
    <name type="common">Chinese yew</name>
    <name type="synonym">Taxus wallichiana var. chinensis</name>
    <dbReference type="NCBI Taxonomy" id="29808"/>
    <lineage>
        <taxon>Eukaryota</taxon>
        <taxon>Viridiplantae</taxon>
        <taxon>Streptophyta</taxon>
        <taxon>Embryophyta</taxon>
        <taxon>Tracheophyta</taxon>
        <taxon>Spermatophyta</taxon>
        <taxon>Pinopsida</taxon>
        <taxon>Pinidae</taxon>
        <taxon>Conifers II</taxon>
        <taxon>Cupressales</taxon>
        <taxon>Taxaceae</taxon>
        <taxon>Taxus</taxon>
    </lineage>
</organism>
<dbReference type="Gene3D" id="3.30.70.100">
    <property type="match status" value="1"/>
</dbReference>
<dbReference type="Pfam" id="PF00403">
    <property type="entry name" value="HMA"/>
    <property type="match status" value="1"/>
</dbReference>
<evidence type="ECO:0000256" key="4">
    <source>
        <dbReference type="ARBA" id="ARBA00023289"/>
    </source>
</evidence>
<dbReference type="PROSITE" id="PS50846">
    <property type="entry name" value="HMA_2"/>
    <property type="match status" value="1"/>
</dbReference>
<proteinExistence type="inferred from homology"/>
<keyword evidence="3" id="KW-0449">Lipoprotein</keyword>
<evidence type="ECO:0000256" key="1">
    <source>
        <dbReference type="ARBA" id="ARBA00022481"/>
    </source>
</evidence>
<name>A0AA38G439_TAXCH</name>
<dbReference type="Proteomes" id="UP000824469">
    <property type="component" value="Unassembled WGS sequence"/>
</dbReference>
<keyword evidence="2" id="KW-0479">Metal-binding</keyword>
<dbReference type="AlphaFoldDB" id="A0AA38G439"/>
<keyword evidence="1" id="KW-0488">Methylation</keyword>
<dbReference type="InterPro" id="IPR051863">
    <property type="entry name" value="HIPP"/>
</dbReference>
<evidence type="ECO:0000259" key="6">
    <source>
        <dbReference type="PROSITE" id="PS50846"/>
    </source>
</evidence>
<dbReference type="Gene3D" id="3.40.50.12780">
    <property type="entry name" value="N-terminal domain of ligase-like"/>
    <property type="match status" value="1"/>
</dbReference>
<evidence type="ECO:0000256" key="5">
    <source>
        <dbReference type="ARBA" id="ARBA00024045"/>
    </source>
</evidence>
<dbReference type="PANTHER" id="PTHR45811:SF27">
    <property type="entry name" value="HEAVY METAL-ASSOCIATED ISOPRENYLATED PLANT PROTEIN 3-LIKE"/>
    <property type="match status" value="1"/>
</dbReference>
<dbReference type="CDD" id="cd00371">
    <property type="entry name" value="HMA"/>
    <property type="match status" value="1"/>
</dbReference>
<dbReference type="GO" id="GO:0046872">
    <property type="term" value="F:metal ion binding"/>
    <property type="evidence" value="ECO:0007669"/>
    <property type="project" value="UniProtKB-KW"/>
</dbReference>
<evidence type="ECO:0000256" key="2">
    <source>
        <dbReference type="ARBA" id="ARBA00022723"/>
    </source>
</evidence>
<dbReference type="SUPFAM" id="SSF55008">
    <property type="entry name" value="HMA, heavy metal-associated domain"/>
    <property type="match status" value="1"/>
</dbReference>
<evidence type="ECO:0000313" key="8">
    <source>
        <dbReference type="Proteomes" id="UP000824469"/>
    </source>
</evidence>
<gene>
    <name evidence="7" type="ORF">KI387_023595</name>
</gene>
<dbReference type="InterPro" id="IPR042099">
    <property type="entry name" value="ANL_N_sf"/>
</dbReference>
<sequence>MIVVNPETCEEVKVGEEGEIWISSPRNAEGYLGNPWLTNEWVRMICPHAYEKVVVSVDMFCEKCKRKVMKTASKIEGVDSIEVDASKSTVTIIGDVDPVELTIEMRKFRKSARI</sequence>
<dbReference type="InterPro" id="IPR006121">
    <property type="entry name" value="HMA_dom"/>
</dbReference>
<dbReference type="EMBL" id="JAHRHJ020000005">
    <property type="protein sequence ID" value="KAH9314968.1"/>
    <property type="molecule type" value="Genomic_DNA"/>
</dbReference>
<dbReference type="InterPro" id="IPR036163">
    <property type="entry name" value="HMA_dom_sf"/>
</dbReference>
<comment type="caution">
    <text evidence="7">The sequence shown here is derived from an EMBL/GenBank/DDBJ whole genome shotgun (WGS) entry which is preliminary data.</text>
</comment>
<accession>A0AA38G439</accession>
<dbReference type="PANTHER" id="PTHR45811">
    <property type="entry name" value="COPPER TRANSPORT PROTEIN FAMILY-RELATED"/>
    <property type="match status" value="1"/>
</dbReference>
<protein>
    <recommendedName>
        <fullName evidence="6">HMA domain-containing protein</fullName>
    </recommendedName>
</protein>